<feature type="domain" description="SHSP" evidence="3">
    <location>
        <begin position="63"/>
        <end position="177"/>
    </location>
</feature>
<dbReference type="STRING" id="395963.Bind_1018"/>
<dbReference type="CDD" id="cd06464">
    <property type="entry name" value="ACD_sHsps-like"/>
    <property type="match status" value="1"/>
</dbReference>
<name>B2II78_BEII9</name>
<dbReference type="Pfam" id="PF00011">
    <property type="entry name" value="HSP20"/>
    <property type="match status" value="1"/>
</dbReference>
<evidence type="ECO:0000256" key="2">
    <source>
        <dbReference type="RuleBase" id="RU003616"/>
    </source>
</evidence>
<dbReference type="OrthoDB" id="9808910at2"/>
<evidence type="ECO:0000313" key="4">
    <source>
        <dbReference type="EMBL" id="ACB94661.1"/>
    </source>
</evidence>
<evidence type="ECO:0000313" key="5">
    <source>
        <dbReference type="Proteomes" id="UP000001695"/>
    </source>
</evidence>
<dbReference type="Gene3D" id="2.60.40.790">
    <property type="match status" value="1"/>
</dbReference>
<evidence type="ECO:0000259" key="3">
    <source>
        <dbReference type="PROSITE" id="PS01031"/>
    </source>
</evidence>
<dbReference type="PANTHER" id="PTHR11527">
    <property type="entry name" value="HEAT-SHOCK PROTEIN 20 FAMILY MEMBER"/>
    <property type="match status" value="1"/>
</dbReference>
<dbReference type="EMBL" id="CP001016">
    <property type="protein sequence ID" value="ACB94661.1"/>
    <property type="molecule type" value="Genomic_DNA"/>
</dbReference>
<dbReference type="PROSITE" id="PS01031">
    <property type="entry name" value="SHSP"/>
    <property type="match status" value="1"/>
</dbReference>
<organism evidence="4 5">
    <name type="scientific">Beijerinckia indica subsp. indica (strain ATCC 9039 / DSM 1715 / NCIMB 8712)</name>
    <dbReference type="NCBI Taxonomy" id="395963"/>
    <lineage>
        <taxon>Bacteria</taxon>
        <taxon>Pseudomonadati</taxon>
        <taxon>Pseudomonadota</taxon>
        <taxon>Alphaproteobacteria</taxon>
        <taxon>Hyphomicrobiales</taxon>
        <taxon>Beijerinckiaceae</taxon>
        <taxon>Beijerinckia</taxon>
    </lineage>
</organism>
<dbReference type="Proteomes" id="UP000001695">
    <property type="component" value="Chromosome"/>
</dbReference>
<reference evidence="5" key="1">
    <citation type="submission" date="2008-03" db="EMBL/GenBank/DDBJ databases">
        <title>Complete sequence of chromosome of Beijerinckia indica subsp. indica ATCC 9039.</title>
        <authorList>
            <consortium name="US DOE Joint Genome Institute"/>
            <person name="Copeland A."/>
            <person name="Lucas S."/>
            <person name="Lapidus A."/>
            <person name="Glavina del Rio T."/>
            <person name="Dalin E."/>
            <person name="Tice H."/>
            <person name="Bruce D."/>
            <person name="Goodwin L."/>
            <person name="Pitluck S."/>
            <person name="LaButti K."/>
            <person name="Schmutz J."/>
            <person name="Larimer F."/>
            <person name="Land M."/>
            <person name="Hauser L."/>
            <person name="Kyrpides N."/>
            <person name="Mikhailova N."/>
            <person name="Dunfield P.F."/>
            <person name="Dedysh S.N."/>
            <person name="Liesack W."/>
            <person name="Saw J.H."/>
            <person name="Alam M."/>
            <person name="Chen Y."/>
            <person name="Murrell J.C."/>
            <person name="Richardson P."/>
        </authorList>
    </citation>
    <scope>NUCLEOTIDE SEQUENCE [LARGE SCALE GENOMIC DNA]</scope>
    <source>
        <strain evidence="5">ATCC 9039 / DSM 1715 / NCIMB 8712</strain>
    </source>
</reference>
<accession>B2II78</accession>
<keyword evidence="4" id="KW-0346">Stress response</keyword>
<dbReference type="InterPro" id="IPR002068">
    <property type="entry name" value="A-crystallin/Hsp20_dom"/>
</dbReference>
<comment type="similarity">
    <text evidence="1 2">Belongs to the small heat shock protein (HSP20) family.</text>
</comment>
<keyword evidence="5" id="KW-1185">Reference proteome</keyword>
<gene>
    <name evidence="4" type="ordered locus">Bind_1018</name>
</gene>
<dbReference type="InterPro" id="IPR008978">
    <property type="entry name" value="HSP20-like_chaperone"/>
</dbReference>
<dbReference type="SUPFAM" id="SSF49764">
    <property type="entry name" value="HSP20-like chaperones"/>
    <property type="match status" value="1"/>
</dbReference>
<dbReference type="KEGG" id="bid:Bind_1018"/>
<dbReference type="AlphaFoldDB" id="B2II78"/>
<reference evidence="4 5" key="2">
    <citation type="journal article" date="2010" name="J. Bacteriol.">
        <title>Complete genome sequence of Beijerinckia indica subsp. indica.</title>
        <authorList>
            <person name="Tamas I."/>
            <person name="Dedysh S.N."/>
            <person name="Liesack W."/>
            <person name="Stott M.B."/>
            <person name="Alam M."/>
            <person name="Murrell J.C."/>
            <person name="Dunfield P.F."/>
        </authorList>
    </citation>
    <scope>NUCLEOTIDE SEQUENCE [LARGE SCALE GENOMIC DNA]</scope>
    <source>
        <strain evidence="5">ATCC 9039 / DSM 1715 / NCIMB 8712</strain>
    </source>
</reference>
<protein>
    <submittedName>
        <fullName evidence="4">Heat shock protein Hsp20</fullName>
    </submittedName>
</protein>
<sequence length="177" mass="20007">MVEKVPVKAEPKAVTPSSTFGSWAPFESLRREVDHLFERFASPGRPLPLGRQMFSLDFPWLDKTSGFLAPAIDVIEKDQEFELTAELPGLDEKNIDVKISEDLLTIKGEKKEEKEEREKEYYLSERRFGSFTRSFQLPAGVDASKIEATFTKGVLTIKLPKTPEAQKSEKTIEIKAG</sequence>
<dbReference type="InterPro" id="IPR031107">
    <property type="entry name" value="Small_HSP"/>
</dbReference>
<evidence type="ECO:0000256" key="1">
    <source>
        <dbReference type="PROSITE-ProRule" id="PRU00285"/>
    </source>
</evidence>
<dbReference type="eggNOG" id="COG0071">
    <property type="taxonomic scope" value="Bacteria"/>
</dbReference>
<dbReference type="RefSeq" id="WP_012384018.1">
    <property type="nucleotide sequence ID" value="NC_010581.1"/>
</dbReference>
<dbReference type="HOGENOM" id="CLU_046737_12_0_5"/>
<proteinExistence type="inferred from homology"/>